<dbReference type="AlphaFoldDB" id="A0A177C4E5"/>
<dbReference type="GeneID" id="28765673"/>
<dbReference type="EMBL" id="KV441557">
    <property type="protein sequence ID" value="OAG01759.1"/>
    <property type="molecule type" value="Genomic_DNA"/>
</dbReference>
<dbReference type="RefSeq" id="XP_018032124.1">
    <property type="nucleotide sequence ID" value="XM_018182187.1"/>
</dbReference>
<evidence type="ECO:0000313" key="2">
    <source>
        <dbReference type="Proteomes" id="UP000077069"/>
    </source>
</evidence>
<sequence>MAGSNFNTIYNAPEFTHEHQRAYEKMFYGMNSEFANIQDGYLDKDYDRPVVFGNGNNEQLAFAPQGNFEERDLNYKAVDAYARATRKSWGRRFTQPLLSFPSRVASIAIPAASYLGSVAGKPTQIKPVLGKRRRCVCGDCDDCTTGKERWVPLGPVGQPANNVTNPNIHDYVRPPRKLRFGGWFQGKEDNSWTVDPRTGHRIPA</sequence>
<reference evidence="1 2" key="1">
    <citation type="submission" date="2016-05" db="EMBL/GenBank/DDBJ databases">
        <title>Comparative analysis of secretome profiles of manganese(II)-oxidizing ascomycete fungi.</title>
        <authorList>
            <consortium name="DOE Joint Genome Institute"/>
            <person name="Zeiner C.A."/>
            <person name="Purvine S.O."/>
            <person name="Zink E.M."/>
            <person name="Wu S."/>
            <person name="Pasa-Tolic L."/>
            <person name="Chaput D.L."/>
            <person name="Haridas S."/>
            <person name="Grigoriev I.V."/>
            <person name="Santelli C.M."/>
            <person name="Hansel C.M."/>
        </authorList>
    </citation>
    <scope>NUCLEOTIDE SEQUENCE [LARGE SCALE GENOMIC DNA]</scope>
    <source>
        <strain evidence="1 2">AP3s5-JAC2a</strain>
    </source>
</reference>
<dbReference type="Proteomes" id="UP000077069">
    <property type="component" value="Unassembled WGS sequence"/>
</dbReference>
<proteinExistence type="predicted"/>
<evidence type="ECO:0000313" key="1">
    <source>
        <dbReference type="EMBL" id="OAG01759.1"/>
    </source>
</evidence>
<protein>
    <submittedName>
        <fullName evidence="1">Uncharacterized protein</fullName>
    </submittedName>
</protein>
<dbReference type="OrthoDB" id="3785858at2759"/>
<name>A0A177C4E5_9PLEO</name>
<keyword evidence="2" id="KW-1185">Reference proteome</keyword>
<accession>A0A177C4E5</accession>
<gene>
    <name evidence="1" type="ORF">CC84DRAFT_1208830</name>
</gene>
<organism evidence="1 2">
    <name type="scientific">Paraphaeosphaeria sporulosa</name>
    <dbReference type="NCBI Taxonomy" id="1460663"/>
    <lineage>
        <taxon>Eukaryota</taxon>
        <taxon>Fungi</taxon>
        <taxon>Dikarya</taxon>
        <taxon>Ascomycota</taxon>
        <taxon>Pezizomycotina</taxon>
        <taxon>Dothideomycetes</taxon>
        <taxon>Pleosporomycetidae</taxon>
        <taxon>Pleosporales</taxon>
        <taxon>Massarineae</taxon>
        <taxon>Didymosphaeriaceae</taxon>
        <taxon>Paraphaeosphaeria</taxon>
    </lineage>
</organism>
<dbReference type="InParanoid" id="A0A177C4E5"/>